<evidence type="ECO:0000313" key="3">
    <source>
        <dbReference type="EMBL" id="TGE06326.1"/>
    </source>
</evidence>
<dbReference type="OrthoDB" id="1524091at2"/>
<evidence type="ECO:0000259" key="2">
    <source>
        <dbReference type="PROSITE" id="PS50110"/>
    </source>
</evidence>
<dbReference type="InterPro" id="IPR001789">
    <property type="entry name" value="Sig_transdc_resp-reg_receiver"/>
</dbReference>
<comment type="caution">
    <text evidence="3">The sequence shown here is derived from an EMBL/GenBank/DDBJ whole genome shotgun (WGS) entry which is preliminary data.</text>
</comment>
<evidence type="ECO:0000256" key="1">
    <source>
        <dbReference type="PROSITE-ProRule" id="PRU00169"/>
    </source>
</evidence>
<dbReference type="PROSITE" id="PS50110">
    <property type="entry name" value="RESPONSE_REGULATORY"/>
    <property type="match status" value="1"/>
</dbReference>
<dbReference type="SUPFAM" id="SSF52172">
    <property type="entry name" value="CheY-like"/>
    <property type="match status" value="1"/>
</dbReference>
<dbReference type="GO" id="GO:0000160">
    <property type="term" value="P:phosphorelay signal transduction system"/>
    <property type="evidence" value="ECO:0007669"/>
    <property type="project" value="InterPro"/>
</dbReference>
<dbReference type="AlphaFoldDB" id="A0A4Z0P577"/>
<gene>
    <name evidence="3" type="ORF">EU556_15875</name>
</gene>
<dbReference type="Pfam" id="PF00072">
    <property type="entry name" value="Response_reg"/>
    <property type="match status" value="1"/>
</dbReference>
<organism evidence="3 4">
    <name type="scientific">Hymenobacter fodinae</name>
    <dbReference type="NCBI Taxonomy" id="2510796"/>
    <lineage>
        <taxon>Bacteria</taxon>
        <taxon>Pseudomonadati</taxon>
        <taxon>Bacteroidota</taxon>
        <taxon>Cytophagia</taxon>
        <taxon>Cytophagales</taxon>
        <taxon>Hymenobacteraceae</taxon>
        <taxon>Hymenobacter</taxon>
    </lineage>
</organism>
<dbReference type="PANTHER" id="PTHR44520:SF2">
    <property type="entry name" value="RESPONSE REGULATOR RCP1"/>
    <property type="match status" value="1"/>
</dbReference>
<protein>
    <submittedName>
        <fullName evidence="3">Response regulator</fullName>
    </submittedName>
</protein>
<dbReference type="Proteomes" id="UP000298337">
    <property type="component" value="Unassembled WGS sequence"/>
</dbReference>
<accession>A0A4Z0P577</accession>
<keyword evidence="1" id="KW-0597">Phosphoprotein</keyword>
<dbReference type="PANTHER" id="PTHR44520">
    <property type="entry name" value="RESPONSE REGULATOR RCP1-RELATED"/>
    <property type="match status" value="1"/>
</dbReference>
<sequence>MHIVLIDDDSTSIFLMRLLLQREEFADTITAFQSPEEALSFLQNVEAEKIPQVILLDLNMPVMSGWDLLDALTLKGNTQLNHCRIYILTSSLAQADRIRAEENPLVTRLIHKPLDKLELAVIKAETKGDFESYN</sequence>
<keyword evidence="4" id="KW-1185">Reference proteome</keyword>
<dbReference type="RefSeq" id="WP_135435118.1">
    <property type="nucleotide sequence ID" value="NZ_SRLA01000003.1"/>
</dbReference>
<dbReference type="InterPro" id="IPR052893">
    <property type="entry name" value="TCS_response_regulator"/>
</dbReference>
<dbReference type="SMART" id="SM00448">
    <property type="entry name" value="REC"/>
    <property type="match status" value="1"/>
</dbReference>
<evidence type="ECO:0000313" key="4">
    <source>
        <dbReference type="Proteomes" id="UP000298337"/>
    </source>
</evidence>
<name>A0A4Z0P577_9BACT</name>
<dbReference type="Gene3D" id="3.40.50.2300">
    <property type="match status" value="1"/>
</dbReference>
<dbReference type="EMBL" id="SRLA01000003">
    <property type="protein sequence ID" value="TGE06326.1"/>
    <property type="molecule type" value="Genomic_DNA"/>
</dbReference>
<feature type="domain" description="Response regulatory" evidence="2">
    <location>
        <begin position="2"/>
        <end position="127"/>
    </location>
</feature>
<dbReference type="InterPro" id="IPR011006">
    <property type="entry name" value="CheY-like_superfamily"/>
</dbReference>
<proteinExistence type="predicted"/>
<feature type="modified residue" description="4-aspartylphosphate" evidence="1">
    <location>
        <position position="57"/>
    </location>
</feature>
<reference evidence="3 4" key="1">
    <citation type="submission" date="2019-04" db="EMBL/GenBank/DDBJ databases">
        <authorList>
            <person name="Feng G."/>
            <person name="Zhang J."/>
            <person name="Zhu H."/>
        </authorList>
    </citation>
    <scope>NUCLEOTIDE SEQUENCE [LARGE SCALE GENOMIC DNA]</scope>
    <source>
        <strain evidence="3 4">92R-1</strain>
    </source>
</reference>